<evidence type="ECO:0000313" key="3">
    <source>
        <dbReference type="Proteomes" id="UP001151760"/>
    </source>
</evidence>
<keyword evidence="3" id="KW-1185">Reference proteome</keyword>
<feature type="region of interest" description="Disordered" evidence="1">
    <location>
        <begin position="10"/>
        <end position="49"/>
    </location>
</feature>
<protein>
    <submittedName>
        <fullName evidence="2">Uncharacterized protein</fullName>
    </submittedName>
</protein>
<feature type="compositionally biased region" description="Basic residues" evidence="1">
    <location>
        <begin position="179"/>
        <end position="193"/>
    </location>
</feature>
<proteinExistence type="predicted"/>
<reference evidence="2" key="2">
    <citation type="submission" date="2022-01" db="EMBL/GenBank/DDBJ databases">
        <authorList>
            <person name="Yamashiro T."/>
            <person name="Shiraishi A."/>
            <person name="Satake H."/>
            <person name="Nakayama K."/>
        </authorList>
    </citation>
    <scope>NUCLEOTIDE SEQUENCE</scope>
</reference>
<evidence type="ECO:0000256" key="1">
    <source>
        <dbReference type="SAM" id="MobiDB-lite"/>
    </source>
</evidence>
<sequence length="233" mass="26388">MLPTVVVKKKRGMPRKYDAMPDPSTSAPQKKRGRPRGSGRNQQLTNVDDTGKVDINETIDDIENKTMNFETLFHGLKKERIWKKGKTIQALMMEGKMIIDESVDDKEVWDNIKGKEVDVIIIFDDDTEDGAFSVSDSEDDDTEADNDDDDIIWYDTRVKSGWVIPTINASTSKVSKVKGKQGRNKRIPSKVKRPNNDFKRPRSEVRITNCILGLRSPRATVGCSSSKRVKWDG</sequence>
<feature type="compositionally biased region" description="Polar residues" evidence="1">
    <location>
        <begin position="39"/>
        <end position="48"/>
    </location>
</feature>
<dbReference type="EMBL" id="BQNB010016177">
    <property type="protein sequence ID" value="GJT48722.1"/>
    <property type="molecule type" value="Genomic_DNA"/>
</dbReference>
<comment type="caution">
    <text evidence="2">The sequence shown here is derived from an EMBL/GenBank/DDBJ whole genome shotgun (WGS) entry which is preliminary data.</text>
</comment>
<reference evidence="2" key="1">
    <citation type="journal article" date="2022" name="Int. J. Mol. Sci.">
        <title>Draft Genome of Tanacetum Coccineum: Genomic Comparison of Closely Related Tanacetum-Family Plants.</title>
        <authorList>
            <person name="Yamashiro T."/>
            <person name="Shiraishi A."/>
            <person name="Nakayama K."/>
            <person name="Satake H."/>
        </authorList>
    </citation>
    <scope>NUCLEOTIDE SEQUENCE</scope>
</reference>
<organism evidence="2 3">
    <name type="scientific">Tanacetum coccineum</name>
    <dbReference type="NCBI Taxonomy" id="301880"/>
    <lineage>
        <taxon>Eukaryota</taxon>
        <taxon>Viridiplantae</taxon>
        <taxon>Streptophyta</taxon>
        <taxon>Embryophyta</taxon>
        <taxon>Tracheophyta</taxon>
        <taxon>Spermatophyta</taxon>
        <taxon>Magnoliopsida</taxon>
        <taxon>eudicotyledons</taxon>
        <taxon>Gunneridae</taxon>
        <taxon>Pentapetalae</taxon>
        <taxon>asterids</taxon>
        <taxon>campanulids</taxon>
        <taxon>Asterales</taxon>
        <taxon>Asteraceae</taxon>
        <taxon>Asteroideae</taxon>
        <taxon>Anthemideae</taxon>
        <taxon>Anthemidinae</taxon>
        <taxon>Tanacetum</taxon>
    </lineage>
</organism>
<accession>A0ABQ5ECZ5</accession>
<gene>
    <name evidence="2" type="ORF">Tco_0974879</name>
</gene>
<name>A0ABQ5ECZ5_9ASTR</name>
<dbReference type="Proteomes" id="UP001151760">
    <property type="component" value="Unassembled WGS sequence"/>
</dbReference>
<evidence type="ECO:0000313" key="2">
    <source>
        <dbReference type="EMBL" id="GJT48722.1"/>
    </source>
</evidence>
<feature type="region of interest" description="Disordered" evidence="1">
    <location>
        <begin position="179"/>
        <end position="199"/>
    </location>
</feature>